<gene>
    <name evidence="3" type="primary">pteC</name>
    <name evidence="3" type="ORF">AMETH_5961</name>
</gene>
<dbReference type="GO" id="GO:0004497">
    <property type="term" value="F:monooxygenase activity"/>
    <property type="evidence" value="ECO:0007669"/>
    <property type="project" value="InterPro"/>
</dbReference>
<protein>
    <submittedName>
        <fullName evidence="3">Cytochrome P450</fullName>
    </submittedName>
</protein>
<dbReference type="InterPro" id="IPR002397">
    <property type="entry name" value="Cyt_P450_B"/>
</dbReference>
<dbReference type="STRING" id="1068978.AMETH_5961"/>
<dbReference type="AlphaFoldDB" id="A0A076MZM9"/>
<name>A0A076MZM9_AMYME</name>
<feature type="region of interest" description="Disordered" evidence="2">
    <location>
        <begin position="230"/>
        <end position="249"/>
    </location>
</feature>
<dbReference type="GO" id="GO:0016705">
    <property type="term" value="F:oxidoreductase activity, acting on paired donors, with incorporation or reduction of molecular oxygen"/>
    <property type="evidence" value="ECO:0007669"/>
    <property type="project" value="InterPro"/>
</dbReference>
<sequence length="249" mass="28161">MFFDETLTPAKALWLTVIADSDGSHSERTPHRPRRRSLRPAHRVHPLRESRPVWPLVFPDGHEGWLVTGYDEVRQVLADTRFGSRLDLDIIHVPYPAPGMPAQTEPSPQTPGLFISMDPPDHTRLRRRLTGAFTVKRMKQLEEHINDIAERQLDEMARLTPPVDLVKEFALPVPSLVICELLGGPYEGRETFQRNAARFMLKDIELEEKIAVVGALNGYLAELVTRKRAEPGEDILSDPPARTTSASRN</sequence>
<dbReference type="GO" id="GO:0005506">
    <property type="term" value="F:iron ion binding"/>
    <property type="evidence" value="ECO:0007669"/>
    <property type="project" value="InterPro"/>
</dbReference>
<dbReference type="Proteomes" id="UP000062973">
    <property type="component" value="Chromosome"/>
</dbReference>
<feature type="region of interest" description="Disordered" evidence="2">
    <location>
        <begin position="22"/>
        <end position="43"/>
    </location>
</feature>
<dbReference type="InterPro" id="IPR036396">
    <property type="entry name" value="Cyt_P450_sf"/>
</dbReference>
<comment type="similarity">
    <text evidence="1">Belongs to the cytochrome P450 family.</text>
</comment>
<dbReference type="GO" id="GO:0020037">
    <property type="term" value="F:heme binding"/>
    <property type="evidence" value="ECO:0007669"/>
    <property type="project" value="InterPro"/>
</dbReference>
<reference evidence="3 4" key="1">
    <citation type="submission" date="2014-07" db="EMBL/GenBank/DDBJ databases">
        <title>Whole Genome Sequence of the Amycolatopsis methanolica 239.</title>
        <authorList>
            <person name="Tang B."/>
        </authorList>
    </citation>
    <scope>NUCLEOTIDE SEQUENCE [LARGE SCALE GENOMIC DNA]</scope>
    <source>
        <strain evidence="3 4">239</strain>
    </source>
</reference>
<evidence type="ECO:0000256" key="2">
    <source>
        <dbReference type="SAM" id="MobiDB-lite"/>
    </source>
</evidence>
<dbReference type="PANTHER" id="PTHR46696">
    <property type="entry name" value="P450, PUTATIVE (EUROFUNG)-RELATED"/>
    <property type="match status" value="1"/>
</dbReference>
<dbReference type="PANTHER" id="PTHR46696:SF6">
    <property type="entry name" value="P450, PUTATIVE (EUROFUNG)-RELATED"/>
    <property type="match status" value="1"/>
</dbReference>
<dbReference type="PATRIC" id="fig|1068978.7.peg.6398"/>
<dbReference type="HOGENOM" id="CLU_1114025_0_0_11"/>
<evidence type="ECO:0000256" key="1">
    <source>
        <dbReference type="ARBA" id="ARBA00010617"/>
    </source>
</evidence>
<organism evidence="3 4">
    <name type="scientific">Amycolatopsis methanolica 239</name>
    <dbReference type="NCBI Taxonomy" id="1068978"/>
    <lineage>
        <taxon>Bacteria</taxon>
        <taxon>Bacillati</taxon>
        <taxon>Actinomycetota</taxon>
        <taxon>Actinomycetes</taxon>
        <taxon>Pseudonocardiales</taxon>
        <taxon>Pseudonocardiaceae</taxon>
        <taxon>Amycolatopsis</taxon>
        <taxon>Amycolatopsis methanolica group</taxon>
    </lineage>
</organism>
<keyword evidence="4" id="KW-1185">Reference proteome</keyword>
<dbReference type="eggNOG" id="COG2124">
    <property type="taxonomic scope" value="Bacteria"/>
</dbReference>
<dbReference type="SUPFAM" id="SSF48264">
    <property type="entry name" value="Cytochrome P450"/>
    <property type="match status" value="1"/>
</dbReference>
<evidence type="ECO:0000313" key="4">
    <source>
        <dbReference type="Proteomes" id="UP000062973"/>
    </source>
</evidence>
<proteinExistence type="inferred from homology"/>
<accession>A0A076MZM9</accession>
<evidence type="ECO:0000313" key="3">
    <source>
        <dbReference type="EMBL" id="AIJ26053.1"/>
    </source>
</evidence>
<feature type="compositionally biased region" description="Basic residues" evidence="2">
    <location>
        <begin position="31"/>
        <end position="43"/>
    </location>
</feature>
<dbReference type="KEGG" id="amq:AMETH_5961"/>
<dbReference type="PRINTS" id="PR00359">
    <property type="entry name" value="BP450"/>
</dbReference>
<dbReference type="EMBL" id="CP009110">
    <property type="protein sequence ID" value="AIJ26053.1"/>
    <property type="molecule type" value="Genomic_DNA"/>
</dbReference>
<dbReference type="Gene3D" id="1.10.630.10">
    <property type="entry name" value="Cytochrome P450"/>
    <property type="match status" value="1"/>
</dbReference>